<protein>
    <submittedName>
        <fullName evidence="1">Uncharacterized protein</fullName>
    </submittedName>
</protein>
<dbReference type="EMBL" id="JRKI01000029">
    <property type="protein sequence ID" value="KIZ15930.1"/>
    <property type="molecule type" value="Genomic_DNA"/>
</dbReference>
<dbReference type="AlphaFoldDB" id="A0A0D7CJ95"/>
<dbReference type="RefSeq" id="WP_030063615.1">
    <property type="nucleotide sequence ID" value="NZ_JRKI01000029.1"/>
</dbReference>
<reference evidence="1 2" key="1">
    <citation type="submission" date="2014-09" db="EMBL/GenBank/DDBJ databases">
        <title>Draft genome sequence of Streptomyces natalensis ATCC 27448, producer of the antifungal pimaricin.</title>
        <authorList>
            <person name="Mendes M.V."/>
            <person name="Beites T."/>
            <person name="Pires S."/>
            <person name="Santos C.L."/>
            <person name="Moradas-Ferreira P."/>
        </authorList>
    </citation>
    <scope>NUCLEOTIDE SEQUENCE [LARGE SCALE GENOMIC DNA]</scope>
    <source>
        <strain evidence="1 2">ATCC 27448</strain>
    </source>
</reference>
<organism evidence="1 2">
    <name type="scientific">Streptomyces natalensis ATCC 27448</name>
    <dbReference type="NCBI Taxonomy" id="1240678"/>
    <lineage>
        <taxon>Bacteria</taxon>
        <taxon>Bacillati</taxon>
        <taxon>Actinomycetota</taxon>
        <taxon>Actinomycetes</taxon>
        <taxon>Kitasatosporales</taxon>
        <taxon>Streptomycetaceae</taxon>
        <taxon>Streptomyces</taxon>
    </lineage>
</organism>
<keyword evidence="2" id="KW-1185">Reference proteome</keyword>
<proteinExistence type="predicted"/>
<sequence>MAPKVTGAWHGMVYGETEQNGPAVLDALTGKDKEASSGAAPYWTDGRYAVTDNKIVPVRG</sequence>
<name>A0A0D7CJ95_9ACTN</name>
<dbReference type="Proteomes" id="UP000032458">
    <property type="component" value="Unassembled WGS sequence"/>
</dbReference>
<evidence type="ECO:0000313" key="1">
    <source>
        <dbReference type="EMBL" id="KIZ15930.1"/>
    </source>
</evidence>
<dbReference type="PATRIC" id="fig|1240678.4.peg.4676"/>
<gene>
    <name evidence="1" type="ORF">SNA_21940</name>
</gene>
<accession>A0A0D7CJ95</accession>
<comment type="caution">
    <text evidence="1">The sequence shown here is derived from an EMBL/GenBank/DDBJ whole genome shotgun (WGS) entry which is preliminary data.</text>
</comment>
<evidence type="ECO:0000313" key="2">
    <source>
        <dbReference type="Proteomes" id="UP000032458"/>
    </source>
</evidence>